<gene>
    <name evidence="2" type="ORF">IAB51_05555</name>
</gene>
<protein>
    <submittedName>
        <fullName evidence="2">FRG domain-containing protein</fullName>
    </submittedName>
</protein>
<proteinExistence type="predicted"/>
<dbReference type="Pfam" id="PF08867">
    <property type="entry name" value="FRG"/>
    <property type="match status" value="1"/>
</dbReference>
<name>A0A9D1FMP5_9FIRM</name>
<sequence>MSYQCVDTYQEIFVSSIEEIYDIIQKYKAFHNLPRKVADGEPLLDVFYRGQSDCEWGITPSLLRWNVNEAEHIQTYAPKEPLSLFETVADIQHYHQKTRFIDFTMNPNVAIYFACSEHQDKDGAFYIYSYAPHKPEWHTTVILTELVRIQNEDEMSVEEFSQEILKHHPELSVQFSSEKELHGTIMSFLDHGFMVLPDSENYGNNLRLQRQAGCFFVCGVVFPQLKISEKSLQRKIKRRIGRSVERNIEGLLVFKSREKSI</sequence>
<dbReference type="InterPro" id="IPR014966">
    <property type="entry name" value="FRG-dom"/>
</dbReference>
<comment type="caution">
    <text evidence="2">The sequence shown here is derived from an EMBL/GenBank/DDBJ whole genome shotgun (WGS) entry which is preliminary data.</text>
</comment>
<reference evidence="2" key="1">
    <citation type="submission" date="2020-10" db="EMBL/GenBank/DDBJ databases">
        <authorList>
            <person name="Gilroy R."/>
        </authorList>
    </citation>
    <scope>NUCLEOTIDE SEQUENCE</scope>
    <source>
        <strain evidence="2">CHK199-13235</strain>
    </source>
</reference>
<dbReference type="Proteomes" id="UP000824002">
    <property type="component" value="Unassembled WGS sequence"/>
</dbReference>
<evidence type="ECO:0000259" key="1">
    <source>
        <dbReference type="SMART" id="SM00901"/>
    </source>
</evidence>
<accession>A0A9D1FMP5</accession>
<dbReference type="SMART" id="SM00901">
    <property type="entry name" value="FRG"/>
    <property type="match status" value="1"/>
</dbReference>
<organism evidence="2 3">
    <name type="scientific">Candidatus Merdivicinus excrementipullorum</name>
    <dbReference type="NCBI Taxonomy" id="2840867"/>
    <lineage>
        <taxon>Bacteria</taxon>
        <taxon>Bacillati</taxon>
        <taxon>Bacillota</taxon>
        <taxon>Clostridia</taxon>
        <taxon>Eubacteriales</taxon>
        <taxon>Oscillospiraceae</taxon>
        <taxon>Oscillospiraceae incertae sedis</taxon>
        <taxon>Candidatus Merdivicinus</taxon>
    </lineage>
</organism>
<dbReference type="AlphaFoldDB" id="A0A9D1FMP5"/>
<reference evidence="2" key="2">
    <citation type="journal article" date="2021" name="PeerJ">
        <title>Extensive microbial diversity within the chicken gut microbiome revealed by metagenomics and culture.</title>
        <authorList>
            <person name="Gilroy R."/>
            <person name="Ravi A."/>
            <person name="Getino M."/>
            <person name="Pursley I."/>
            <person name="Horton D.L."/>
            <person name="Alikhan N.F."/>
            <person name="Baker D."/>
            <person name="Gharbi K."/>
            <person name="Hall N."/>
            <person name="Watson M."/>
            <person name="Adriaenssens E.M."/>
            <person name="Foster-Nyarko E."/>
            <person name="Jarju S."/>
            <person name="Secka A."/>
            <person name="Antonio M."/>
            <person name="Oren A."/>
            <person name="Chaudhuri R.R."/>
            <person name="La Ragione R."/>
            <person name="Hildebrand F."/>
            <person name="Pallen M.J."/>
        </authorList>
    </citation>
    <scope>NUCLEOTIDE SEQUENCE</scope>
    <source>
        <strain evidence="2">CHK199-13235</strain>
    </source>
</reference>
<evidence type="ECO:0000313" key="2">
    <source>
        <dbReference type="EMBL" id="HIS76263.1"/>
    </source>
</evidence>
<dbReference type="EMBL" id="DVJP01000038">
    <property type="protein sequence ID" value="HIS76263.1"/>
    <property type="molecule type" value="Genomic_DNA"/>
</dbReference>
<feature type="domain" description="FRG" evidence="1">
    <location>
        <begin position="42"/>
        <end position="126"/>
    </location>
</feature>
<evidence type="ECO:0000313" key="3">
    <source>
        <dbReference type="Proteomes" id="UP000824002"/>
    </source>
</evidence>